<proteinExistence type="inferred from homology"/>
<evidence type="ECO:0000256" key="7">
    <source>
        <dbReference type="SAM" id="SignalP"/>
    </source>
</evidence>
<evidence type="ECO:0000313" key="10">
    <source>
        <dbReference type="Proteomes" id="UP000216001"/>
    </source>
</evidence>
<dbReference type="PROSITE" id="PS51257">
    <property type="entry name" value="PROKAR_LIPOPROTEIN"/>
    <property type="match status" value="1"/>
</dbReference>
<evidence type="ECO:0000256" key="5">
    <source>
        <dbReference type="ARBA" id="ARBA00023139"/>
    </source>
</evidence>
<feature type="chain" id="PRO_5041122453" evidence="7">
    <location>
        <begin position="21"/>
        <end position="286"/>
    </location>
</feature>
<evidence type="ECO:0000256" key="4">
    <source>
        <dbReference type="ARBA" id="ARBA00023136"/>
    </source>
</evidence>
<gene>
    <name evidence="8" type="primary">metQ_1</name>
    <name evidence="9" type="ORF">CHI95_13975</name>
    <name evidence="8" type="ORF">GHA_01575</name>
</gene>
<keyword evidence="6 9" id="KW-0449">Lipoprotein</keyword>
<feature type="signal peptide" evidence="7">
    <location>
        <begin position="1"/>
        <end position="20"/>
    </location>
</feature>
<protein>
    <submittedName>
        <fullName evidence="8">28 kDa outer membrane protein</fullName>
    </submittedName>
    <submittedName>
        <fullName evidence="9">NLPA lipoprotein</fullName>
    </submittedName>
</protein>
<dbReference type="EMBL" id="CAHPSF010000003">
    <property type="protein sequence ID" value="CAB5685949.1"/>
    <property type="molecule type" value="Genomic_DNA"/>
</dbReference>
<dbReference type="AlphaFoldDB" id="A0A264VRK5"/>
<dbReference type="Gene3D" id="3.40.190.10">
    <property type="entry name" value="Periplasmic binding protein-like II"/>
    <property type="match status" value="2"/>
</dbReference>
<reference evidence="9 10" key="1">
    <citation type="submission" date="2017-07" db="EMBL/GenBank/DDBJ databases">
        <title>blaIMP-27 on transferable plasmids in Proteus mirabilis and Providencia rettgeri.</title>
        <authorList>
            <person name="Potter R."/>
        </authorList>
    </citation>
    <scope>NUCLEOTIDE SEQUENCE [LARGE SCALE GENOMIC DNA]</scope>
    <source>
        <strain evidence="9 10">PR1</strain>
    </source>
</reference>
<comment type="subcellular location">
    <subcellularLocation>
        <location evidence="1">Membrane</location>
        <topology evidence="1">Lipid-anchor</topology>
    </subcellularLocation>
</comment>
<dbReference type="EMBL" id="NOWC01000016">
    <property type="protein sequence ID" value="OZS73986.1"/>
    <property type="molecule type" value="Genomic_DNA"/>
</dbReference>
<dbReference type="GO" id="GO:0016020">
    <property type="term" value="C:membrane"/>
    <property type="evidence" value="ECO:0007669"/>
    <property type="project" value="UniProtKB-SubCell"/>
</dbReference>
<organism evidence="9 10">
    <name type="scientific">Providencia rettgeri</name>
    <dbReference type="NCBI Taxonomy" id="587"/>
    <lineage>
        <taxon>Bacteria</taxon>
        <taxon>Pseudomonadati</taxon>
        <taxon>Pseudomonadota</taxon>
        <taxon>Gammaproteobacteria</taxon>
        <taxon>Enterobacterales</taxon>
        <taxon>Morganellaceae</taxon>
        <taxon>Providencia</taxon>
    </lineage>
</organism>
<dbReference type="SUPFAM" id="SSF53850">
    <property type="entry name" value="Periplasmic binding protein-like II"/>
    <property type="match status" value="1"/>
</dbReference>
<dbReference type="PANTHER" id="PTHR30429">
    <property type="entry name" value="D-METHIONINE-BINDING LIPOPROTEIN METQ"/>
    <property type="match status" value="1"/>
</dbReference>
<keyword evidence="5" id="KW-0564">Palmitate</keyword>
<evidence type="ECO:0000256" key="3">
    <source>
        <dbReference type="ARBA" id="ARBA00022729"/>
    </source>
</evidence>
<dbReference type="PANTHER" id="PTHR30429:SF3">
    <property type="entry name" value="LIPOPROTEIN"/>
    <property type="match status" value="1"/>
</dbReference>
<reference evidence="8" key="2">
    <citation type="submission" date="2020-05" db="EMBL/GenBank/DDBJ databases">
        <authorList>
            <person name="Delgado-Blas J."/>
        </authorList>
    </citation>
    <scope>NUCLEOTIDE SEQUENCE</scope>
    <source>
        <strain evidence="8">BB1453</strain>
    </source>
</reference>
<dbReference type="Proteomes" id="UP000216001">
    <property type="component" value="Unassembled WGS sequence"/>
</dbReference>
<name>A0A264VRK5_PRORE</name>
<keyword evidence="4" id="KW-0472">Membrane</keyword>
<evidence type="ECO:0000256" key="2">
    <source>
        <dbReference type="ARBA" id="ARBA00008973"/>
    </source>
</evidence>
<dbReference type="InterPro" id="IPR004872">
    <property type="entry name" value="Lipoprotein_NlpA"/>
</dbReference>
<dbReference type="Pfam" id="PF03180">
    <property type="entry name" value="Lipoprotein_9"/>
    <property type="match status" value="1"/>
</dbReference>
<evidence type="ECO:0000256" key="1">
    <source>
        <dbReference type="ARBA" id="ARBA00004635"/>
    </source>
</evidence>
<dbReference type="RefSeq" id="WP_004905584.1">
    <property type="nucleotide sequence ID" value="NZ_ABDWLN020000017.1"/>
</dbReference>
<comment type="caution">
    <text evidence="9">The sequence shown here is derived from an EMBL/GenBank/DDBJ whole genome shotgun (WGS) entry which is preliminary data.</text>
</comment>
<evidence type="ECO:0000313" key="8">
    <source>
        <dbReference type="EMBL" id="CAB5685949.1"/>
    </source>
</evidence>
<keyword evidence="3 7" id="KW-0732">Signal</keyword>
<evidence type="ECO:0000313" key="9">
    <source>
        <dbReference type="EMBL" id="OZS73986.1"/>
    </source>
</evidence>
<comment type="similarity">
    <text evidence="2">Belongs to the NlpA lipoprotein family.</text>
</comment>
<sequence length="286" mass="31376">MKKLPAVLLSLSLSAIVACSQEEDTNEITAPQKVTSQKIIIGSHGSDADIWKFIAQSPEAKQANLDIDVKIIDDGITLNVATIDGDVDVNAFQSWGFLKDFNKNHNNQLTAISTTYFEPMGIYSVKHKKLADLPKQSIVAIPNDAANHIRALKLLEKSGLIALKPNFNQATGSTNDIVSNPKDLVFRQIKYAHGPRALPDVDIAVIGNTAAQEGGLNVLTDSLFREENDETIINNINLLVVKTDNKDNPKFAKLAELYHTEAVRKYIIDNFGGTKIEITKNVSELN</sequence>
<accession>A0A264VRK5</accession>
<evidence type="ECO:0000256" key="6">
    <source>
        <dbReference type="ARBA" id="ARBA00023288"/>
    </source>
</evidence>
<dbReference type="Proteomes" id="UP000834611">
    <property type="component" value="Unassembled WGS sequence"/>
</dbReference>